<evidence type="ECO:0000313" key="3">
    <source>
        <dbReference type="EMBL" id="TQR84773.1"/>
    </source>
</evidence>
<evidence type="ECO:0000256" key="1">
    <source>
        <dbReference type="SAM" id="MobiDB-lite"/>
    </source>
</evidence>
<feature type="signal peptide" evidence="2">
    <location>
        <begin position="1"/>
        <end position="28"/>
    </location>
</feature>
<keyword evidence="2" id="KW-0732">Signal</keyword>
<accession>A0A544VXR3</accession>
<evidence type="ECO:0000256" key="2">
    <source>
        <dbReference type="SAM" id="SignalP"/>
    </source>
</evidence>
<name>A0A544VXR3_9MYCO</name>
<comment type="caution">
    <text evidence="3">The sequence shown here is derived from an EMBL/GenBank/DDBJ whole genome shotgun (WGS) entry which is preliminary data.</text>
</comment>
<dbReference type="AlphaFoldDB" id="A0A544VXR3"/>
<protein>
    <recommendedName>
        <fullName evidence="5">DUF732 domain-containing protein</fullName>
    </recommendedName>
</protein>
<feature type="region of interest" description="Disordered" evidence="1">
    <location>
        <begin position="101"/>
        <end position="153"/>
    </location>
</feature>
<evidence type="ECO:0000313" key="4">
    <source>
        <dbReference type="Proteomes" id="UP000315759"/>
    </source>
</evidence>
<keyword evidence="4" id="KW-1185">Reference proteome</keyword>
<reference evidence="3 4" key="1">
    <citation type="submission" date="2018-10" db="EMBL/GenBank/DDBJ databases">
        <title>Draft genome of Mycobacterium hodleri strain B.</title>
        <authorList>
            <person name="Amande T.J."/>
            <person name="Mcgenity T.J."/>
        </authorList>
    </citation>
    <scope>NUCLEOTIDE SEQUENCE [LARGE SCALE GENOMIC DNA]</scope>
    <source>
        <strain evidence="3 4">B</strain>
    </source>
</reference>
<evidence type="ECO:0008006" key="5">
    <source>
        <dbReference type="Google" id="ProtNLM"/>
    </source>
</evidence>
<dbReference type="Proteomes" id="UP000315759">
    <property type="component" value="Unassembled WGS sequence"/>
</dbReference>
<feature type="chain" id="PRO_5021846457" description="DUF732 domain-containing protein" evidence="2">
    <location>
        <begin position="29"/>
        <end position="153"/>
    </location>
</feature>
<feature type="compositionally biased region" description="Polar residues" evidence="1">
    <location>
        <begin position="101"/>
        <end position="110"/>
    </location>
</feature>
<dbReference type="EMBL" id="VIFX01000027">
    <property type="protein sequence ID" value="TQR84773.1"/>
    <property type="molecule type" value="Genomic_DNA"/>
</dbReference>
<dbReference type="RefSeq" id="WP_142553823.1">
    <property type="nucleotide sequence ID" value="NZ_VIFX01000027.1"/>
</dbReference>
<gene>
    <name evidence="3" type="ORF">D8S82_20255</name>
</gene>
<sequence length="153" mass="15003">MKKLLVVGSGAIGALAVSALLGGGVASADSYAGQTYSDASSAASDAGQTVVVAARTGDKLSEGDCIVDRSQTAPFASANDGAHVSDTVQFYLNCNGGYATATTPGLSQGSEEGRAAKSAADEEEAKAQAEAQAAQDATDELIGDGQSPGTPGE</sequence>
<organism evidence="3 4">
    <name type="scientific">Mycolicibacterium hodleri</name>
    <dbReference type="NCBI Taxonomy" id="49897"/>
    <lineage>
        <taxon>Bacteria</taxon>
        <taxon>Bacillati</taxon>
        <taxon>Actinomycetota</taxon>
        <taxon>Actinomycetes</taxon>
        <taxon>Mycobacteriales</taxon>
        <taxon>Mycobacteriaceae</taxon>
        <taxon>Mycolicibacterium</taxon>
    </lineage>
</organism>
<proteinExistence type="predicted"/>